<dbReference type="RefSeq" id="WP_086861756.1">
    <property type="nucleotide sequence ID" value="NZ_JADBEG010000001.1"/>
</dbReference>
<evidence type="ECO:0000313" key="2">
    <source>
        <dbReference type="Proteomes" id="UP000631670"/>
    </source>
</evidence>
<evidence type="ECO:0000313" key="1">
    <source>
        <dbReference type="EMBL" id="MBE1500931.1"/>
    </source>
</evidence>
<sequence>MKRETGDLVRALAAVNKHMPRISTELLTEAMAAEKQREFAGLLVGLASLLIAHADEQEPNGPVTLADRVRTTGRELLRVAAQLEAEALSGPDLQEVARLLVALAEVLGLYAGKLPVPPATAGPPDLSESPGP</sequence>
<proteinExistence type="predicted"/>
<comment type="caution">
    <text evidence="1">The sequence shown here is derived from an EMBL/GenBank/DDBJ whole genome shotgun (WGS) entry which is preliminary data.</text>
</comment>
<organism evidence="1 2">
    <name type="scientific">Amycolatopsis lexingtonensis</name>
    <dbReference type="NCBI Taxonomy" id="218822"/>
    <lineage>
        <taxon>Bacteria</taxon>
        <taxon>Bacillati</taxon>
        <taxon>Actinomycetota</taxon>
        <taxon>Actinomycetes</taxon>
        <taxon>Pseudonocardiales</taxon>
        <taxon>Pseudonocardiaceae</taxon>
        <taxon>Amycolatopsis</taxon>
    </lineage>
</organism>
<dbReference type="EMBL" id="JADBEG010000001">
    <property type="protein sequence ID" value="MBE1500931.1"/>
    <property type="molecule type" value="Genomic_DNA"/>
</dbReference>
<keyword evidence="2" id="KW-1185">Reference proteome</keyword>
<reference evidence="1 2" key="1">
    <citation type="submission" date="2020-10" db="EMBL/GenBank/DDBJ databases">
        <title>Sequencing the genomes of 1000 actinobacteria strains.</title>
        <authorList>
            <person name="Klenk H.-P."/>
        </authorList>
    </citation>
    <scope>NUCLEOTIDE SEQUENCE [LARGE SCALE GENOMIC DNA]</scope>
    <source>
        <strain evidence="1 2">DSM 44653</strain>
    </source>
</reference>
<accession>A0ABR9ICP2</accession>
<protein>
    <submittedName>
        <fullName evidence="1">Membrane chloride channel (Bestrophin family)</fullName>
    </submittedName>
</protein>
<dbReference type="Proteomes" id="UP000631670">
    <property type="component" value="Unassembled WGS sequence"/>
</dbReference>
<gene>
    <name evidence="1" type="ORF">H4696_008031</name>
</gene>
<name>A0ABR9ICP2_9PSEU</name>